<proteinExistence type="predicted"/>
<reference evidence="2 3" key="1">
    <citation type="submission" date="2019-09" db="EMBL/GenBank/DDBJ databases">
        <title>Draft genome sequencing and comparative genomics of hatchery-associated Vibrios.</title>
        <authorList>
            <person name="Kehlet-Delgado H."/>
            <person name="Mueller R.S."/>
        </authorList>
    </citation>
    <scope>NUCLEOTIDE SEQUENCE [LARGE SCALE GENOMIC DNA]</scope>
    <source>
        <strain evidence="2 3">99-46-Y</strain>
    </source>
</reference>
<evidence type="ECO:0000313" key="2">
    <source>
        <dbReference type="EMBL" id="NOH72071.1"/>
    </source>
</evidence>
<dbReference type="Proteomes" id="UP000565719">
    <property type="component" value="Unassembled WGS sequence"/>
</dbReference>
<keyword evidence="1" id="KW-0812">Transmembrane</keyword>
<dbReference type="RefSeq" id="WP_171361297.1">
    <property type="nucleotide sequence ID" value="NZ_VTXC01000031.1"/>
</dbReference>
<dbReference type="EMBL" id="VTXC01000031">
    <property type="protein sequence ID" value="NOH72071.1"/>
    <property type="molecule type" value="Genomic_DNA"/>
</dbReference>
<organism evidence="2 3">
    <name type="scientific">Vibrio pectenicida</name>
    <dbReference type="NCBI Taxonomy" id="62763"/>
    <lineage>
        <taxon>Bacteria</taxon>
        <taxon>Pseudomonadati</taxon>
        <taxon>Pseudomonadota</taxon>
        <taxon>Gammaproteobacteria</taxon>
        <taxon>Vibrionales</taxon>
        <taxon>Vibrionaceae</taxon>
        <taxon>Vibrio</taxon>
    </lineage>
</organism>
<protein>
    <submittedName>
        <fullName evidence="2">MSHA biogenesis protein MshP</fullName>
    </submittedName>
</protein>
<gene>
    <name evidence="2" type="ORF">F0225_12085</name>
</gene>
<feature type="transmembrane region" description="Helical" evidence="1">
    <location>
        <begin position="12"/>
        <end position="34"/>
    </location>
</feature>
<name>A0A7Y3ZZR2_9VIBR</name>
<evidence type="ECO:0000256" key="1">
    <source>
        <dbReference type="SAM" id="Phobius"/>
    </source>
</evidence>
<accession>A0A7Y3ZZR2</accession>
<evidence type="ECO:0000313" key="3">
    <source>
        <dbReference type="Proteomes" id="UP000565719"/>
    </source>
</evidence>
<sequence length="140" mass="15098">MMRLSTTRHKQTGSGLLLVIFIIVVVVGFVAAVANRNQERSSDQFIASVIGTRAELAARSGAQIDLSRFYQTPPSGSCQSLSVQTITLQGNGFFQCSANVSCVNVGQLDDSRNIFQLTSTGTCSVGDWQLQRVIQVGLKQ</sequence>
<comment type="caution">
    <text evidence="2">The sequence shown here is derived from an EMBL/GenBank/DDBJ whole genome shotgun (WGS) entry which is preliminary data.</text>
</comment>
<keyword evidence="1" id="KW-1133">Transmembrane helix</keyword>
<dbReference type="AlphaFoldDB" id="A0A7Y3ZZR2"/>
<keyword evidence="1" id="KW-0472">Membrane</keyword>